<evidence type="ECO:0000313" key="4">
    <source>
        <dbReference type="EMBL" id="EFC47596.1"/>
    </source>
</evidence>
<sequence length="340" mass="38632">IGIIGKPSAGKSTLLNAISDANAKTGDYPFTTIEPNNGIALYRSSIPCPCAEYGLQKYCSPKYGKCVNSVRYIPISVMDVAGLIPGASLGKGLGNKFLDDLRHAQVLIHVLDVSGTTNEKGENTENYDPIGDVEWLEKEIHDWIFNNLWNRWDTIVRRHRQCKNTLVDTFSQQLSGYGCNRKFITSNKEIDFSKHMKPLEKWEEADVHTCVSLFIAFRFPCIYALNKIDHKASSKYINKFFERYDMDKIVLTSALSECFLKTMRKKGHIIYHEGDSDFKTFEECEDEEEKKLLKPIKDEKNVGILKNIRDFVLARFDTTGVLEAIVKAVNLQSPVVIYPV</sequence>
<feature type="domain" description="OBG-type G" evidence="3">
    <location>
        <begin position="1"/>
        <end position="272"/>
    </location>
</feature>
<evidence type="ECO:0000256" key="1">
    <source>
        <dbReference type="ARBA" id="ARBA00022741"/>
    </source>
</evidence>
<dbReference type="OrthoDB" id="545683at2759"/>
<keyword evidence="2" id="KW-0342">GTP-binding</keyword>
<dbReference type="FunCoup" id="D2V6L0">
    <property type="interactions" value="213"/>
</dbReference>
<gene>
    <name evidence="4" type="ORF">NAEGRDRAFT_1986</name>
</gene>
<dbReference type="PROSITE" id="PS51710">
    <property type="entry name" value="G_OBG"/>
    <property type="match status" value="1"/>
</dbReference>
<dbReference type="PANTHER" id="PTHR23305:SF1">
    <property type="entry name" value="OBG-TYPE G DOMAIN-CONTAINING PROTEIN"/>
    <property type="match status" value="1"/>
</dbReference>
<dbReference type="InterPro" id="IPR027417">
    <property type="entry name" value="P-loop_NTPase"/>
</dbReference>
<dbReference type="Pfam" id="PF01926">
    <property type="entry name" value="MMR_HSR1"/>
    <property type="match status" value="1"/>
</dbReference>
<evidence type="ECO:0000259" key="3">
    <source>
        <dbReference type="PROSITE" id="PS51710"/>
    </source>
</evidence>
<dbReference type="Pfam" id="PF08438">
    <property type="entry name" value="YGR210-like_G4"/>
    <property type="match status" value="1"/>
</dbReference>
<accession>D2V6L0</accession>
<dbReference type="GO" id="GO:0005737">
    <property type="term" value="C:cytoplasm"/>
    <property type="evidence" value="ECO:0007669"/>
    <property type="project" value="TreeGrafter"/>
</dbReference>
<dbReference type="VEuPathDB" id="AmoebaDB:NAEGRDRAFT_1986"/>
<dbReference type="KEGG" id="ngr:NAEGRDRAFT_1986"/>
<evidence type="ECO:0000313" key="5">
    <source>
        <dbReference type="Proteomes" id="UP000006671"/>
    </source>
</evidence>
<keyword evidence="1" id="KW-0547">Nucleotide-binding</keyword>
<dbReference type="PRINTS" id="PR00326">
    <property type="entry name" value="GTP1OBG"/>
</dbReference>
<dbReference type="GeneID" id="8861651"/>
<dbReference type="Gene3D" id="3.40.50.300">
    <property type="entry name" value="P-loop containing nucleotide triphosphate hydrolases"/>
    <property type="match status" value="1"/>
</dbReference>
<dbReference type="InterPro" id="IPR031167">
    <property type="entry name" value="G_OBG"/>
</dbReference>
<name>D2V6L0_NAEGR</name>
<dbReference type="OMA" id="WILGNLM"/>
<dbReference type="RefSeq" id="XP_002680340.1">
    <property type="nucleotide sequence ID" value="XM_002680294.1"/>
</dbReference>
<feature type="non-terminal residue" evidence="4">
    <location>
        <position position="340"/>
    </location>
</feature>
<dbReference type="CDD" id="cd01899">
    <property type="entry name" value="Ygr210"/>
    <property type="match status" value="1"/>
</dbReference>
<dbReference type="FunFam" id="1.10.8.470:FF:000001">
    <property type="entry name" value="GTP-binding protein homolog"/>
    <property type="match status" value="1"/>
</dbReference>
<dbReference type="STRING" id="5762.D2V6L0"/>
<dbReference type="Proteomes" id="UP000006671">
    <property type="component" value="Unassembled WGS sequence"/>
</dbReference>
<feature type="non-terminal residue" evidence="4">
    <location>
        <position position="1"/>
    </location>
</feature>
<dbReference type="Gene3D" id="1.10.8.470">
    <property type="match status" value="1"/>
</dbReference>
<keyword evidence="5" id="KW-1185">Reference proteome</keyword>
<dbReference type="InterPro" id="IPR013646">
    <property type="entry name" value="YGR210-like_G4"/>
</dbReference>
<dbReference type="eggNOG" id="KOG1491">
    <property type="taxonomic scope" value="Eukaryota"/>
</dbReference>
<reference evidence="4 5" key="1">
    <citation type="journal article" date="2010" name="Cell">
        <title>The genome of Naegleria gruberi illuminates early eukaryotic versatility.</title>
        <authorList>
            <person name="Fritz-Laylin L.K."/>
            <person name="Prochnik S.E."/>
            <person name="Ginger M.L."/>
            <person name="Dacks J.B."/>
            <person name="Carpenter M.L."/>
            <person name="Field M.C."/>
            <person name="Kuo A."/>
            <person name="Paredez A."/>
            <person name="Chapman J."/>
            <person name="Pham J."/>
            <person name="Shu S."/>
            <person name="Neupane R."/>
            <person name="Cipriano M."/>
            <person name="Mancuso J."/>
            <person name="Tu H."/>
            <person name="Salamov A."/>
            <person name="Lindquist E."/>
            <person name="Shapiro H."/>
            <person name="Lucas S."/>
            <person name="Grigoriev I.V."/>
            <person name="Cande W.Z."/>
            <person name="Fulton C."/>
            <person name="Rokhsar D.S."/>
            <person name="Dawson S.C."/>
        </authorList>
    </citation>
    <scope>NUCLEOTIDE SEQUENCE [LARGE SCALE GENOMIC DNA]</scope>
    <source>
        <strain evidence="4 5">NEG-M</strain>
    </source>
</reference>
<evidence type="ECO:0000256" key="2">
    <source>
        <dbReference type="ARBA" id="ARBA00023134"/>
    </source>
</evidence>
<dbReference type="AlphaFoldDB" id="D2V6L0"/>
<dbReference type="EMBL" id="GG738854">
    <property type="protein sequence ID" value="EFC47596.1"/>
    <property type="molecule type" value="Genomic_DNA"/>
</dbReference>
<organism evidence="5">
    <name type="scientific">Naegleria gruberi</name>
    <name type="common">Amoeba</name>
    <dbReference type="NCBI Taxonomy" id="5762"/>
    <lineage>
        <taxon>Eukaryota</taxon>
        <taxon>Discoba</taxon>
        <taxon>Heterolobosea</taxon>
        <taxon>Tetramitia</taxon>
        <taxon>Eutetramitia</taxon>
        <taxon>Vahlkampfiidae</taxon>
        <taxon>Naegleria</taxon>
    </lineage>
</organism>
<dbReference type="GO" id="GO:0016887">
    <property type="term" value="F:ATP hydrolysis activity"/>
    <property type="evidence" value="ECO:0007669"/>
    <property type="project" value="TreeGrafter"/>
</dbReference>
<dbReference type="InParanoid" id="D2V6L0"/>
<proteinExistence type="predicted"/>
<dbReference type="InterPro" id="IPR006073">
    <property type="entry name" value="GTP-bd"/>
</dbReference>
<dbReference type="GO" id="GO:0005525">
    <property type="term" value="F:GTP binding"/>
    <property type="evidence" value="ECO:0007669"/>
    <property type="project" value="UniProtKB-KW"/>
</dbReference>
<protein>
    <submittedName>
        <fullName evidence="4">Predicted protein</fullName>
    </submittedName>
</protein>
<dbReference type="SUPFAM" id="SSF52540">
    <property type="entry name" value="P-loop containing nucleoside triphosphate hydrolases"/>
    <property type="match status" value="1"/>
</dbReference>
<dbReference type="PANTHER" id="PTHR23305">
    <property type="entry name" value="OBG GTPASE FAMILY"/>
    <property type="match status" value="1"/>
</dbReference>